<name>A0AAD4VFK4_PRUDU</name>
<dbReference type="AlphaFoldDB" id="A0AAD4VFK4"/>
<sequence>MSDQKLCTAKLNFALFLIAHFLSFVVNALRAGRSSLIDPTKHQNNWNNGDPYKSHCTGVFETVGANATFVKENSVRANIELYPADAATVLKEMVRRTKRVYTTSELLWIKADGEESIEGANWDAQTREKVENGRYKRPIEYNKLSAASGTPKERYLSASAEASGWFTLLSVSIFLDDKMQW</sequence>
<evidence type="ECO:0000313" key="2">
    <source>
        <dbReference type="Proteomes" id="UP001054821"/>
    </source>
</evidence>
<dbReference type="EMBL" id="JAJFAZ020000006">
    <property type="protein sequence ID" value="KAI5324170.1"/>
    <property type="molecule type" value="Genomic_DNA"/>
</dbReference>
<organism evidence="1 2">
    <name type="scientific">Prunus dulcis</name>
    <name type="common">Almond</name>
    <name type="synonym">Amygdalus dulcis</name>
    <dbReference type="NCBI Taxonomy" id="3755"/>
    <lineage>
        <taxon>Eukaryota</taxon>
        <taxon>Viridiplantae</taxon>
        <taxon>Streptophyta</taxon>
        <taxon>Embryophyta</taxon>
        <taxon>Tracheophyta</taxon>
        <taxon>Spermatophyta</taxon>
        <taxon>Magnoliopsida</taxon>
        <taxon>eudicotyledons</taxon>
        <taxon>Gunneridae</taxon>
        <taxon>Pentapetalae</taxon>
        <taxon>rosids</taxon>
        <taxon>fabids</taxon>
        <taxon>Rosales</taxon>
        <taxon>Rosaceae</taxon>
        <taxon>Amygdaloideae</taxon>
        <taxon>Amygdaleae</taxon>
        <taxon>Prunus</taxon>
    </lineage>
</organism>
<proteinExistence type="predicted"/>
<gene>
    <name evidence="1" type="ORF">L3X38_033243</name>
</gene>
<dbReference type="Proteomes" id="UP001054821">
    <property type="component" value="Chromosome 6"/>
</dbReference>
<protein>
    <submittedName>
        <fullName evidence="1">Uncharacterized protein</fullName>
    </submittedName>
</protein>
<reference evidence="1 2" key="1">
    <citation type="journal article" date="2022" name="G3 (Bethesda)">
        <title>Whole-genome sequence and methylome profiling of the almond [Prunus dulcis (Mill.) D.A. Webb] cultivar 'Nonpareil'.</title>
        <authorList>
            <person name="D'Amico-Willman K.M."/>
            <person name="Ouma W.Z."/>
            <person name="Meulia T."/>
            <person name="Sideli G.M."/>
            <person name="Gradziel T.M."/>
            <person name="Fresnedo-Ramirez J."/>
        </authorList>
    </citation>
    <scope>NUCLEOTIDE SEQUENCE [LARGE SCALE GENOMIC DNA]</scope>
    <source>
        <strain evidence="1">Clone GOH B32 T37-40</strain>
    </source>
</reference>
<accession>A0AAD4VFK4</accession>
<comment type="caution">
    <text evidence="1">The sequence shown here is derived from an EMBL/GenBank/DDBJ whole genome shotgun (WGS) entry which is preliminary data.</text>
</comment>
<evidence type="ECO:0000313" key="1">
    <source>
        <dbReference type="EMBL" id="KAI5324170.1"/>
    </source>
</evidence>
<keyword evidence="2" id="KW-1185">Reference proteome</keyword>